<name>A0A8C0JJ95_CANLU</name>
<evidence type="ECO:0000313" key="3">
    <source>
        <dbReference type="Proteomes" id="UP000694391"/>
    </source>
</evidence>
<dbReference type="PANTHER" id="PTHR20938:SF0">
    <property type="entry name" value="INTEGRATOR COMPLEX SUBUNIT 4"/>
    <property type="match status" value="1"/>
</dbReference>
<dbReference type="GO" id="GO:0032039">
    <property type="term" value="C:integrator complex"/>
    <property type="evidence" value="ECO:0007669"/>
    <property type="project" value="TreeGrafter"/>
</dbReference>
<dbReference type="Proteomes" id="UP000694391">
    <property type="component" value="Unplaced"/>
</dbReference>
<dbReference type="PANTHER" id="PTHR20938">
    <property type="entry name" value="INTEGRATOR COMPLEX SUBUNIT 4"/>
    <property type="match status" value="1"/>
</dbReference>
<sequence>MAAHLKKPVCEEFTKVVQQQQEEIATKKLRLTKPSKSAALHVDRCKAPSPADAFQYLLQFARKPFEAESEEGVVRILLEHCYKESDPSDSFVDKLLDLMPRLMTSKPVEVVKIIQTMLRQSTSLHLPLPEQIHILQPPSLSQQASQATLCGLRLDWLWPWMSMRPWNMCRTLRVL</sequence>
<dbReference type="GO" id="GO:0016180">
    <property type="term" value="P:snRNA processing"/>
    <property type="evidence" value="ECO:0007669"/>
    <property type="project" value="TreeGrafter"/>
</dbReference>
<keyword evidence="3" id="KW-1185">Reference proteome</keyword>
<dbReference type="Pfam" id="PF24493">
    <property type="entry name" value="INTS4_8HBD"/>
    <property type="match status" value="1"/>
</dbReference>
<accession>A0A8C0JJ95</accession>
<dbReference type="AlphaFoldDB" id="A0A8C0JJ95"/>
<dbReference type="Ensembl" id="ENSCAFT00020001060.1">
    <property type="protein sequence ID" value="ENSCAFP00020000883.1"/>
    <property type="gene ID" value="ENSCAFG00020000865.1"/>
</dbReference>
<evidence type="ECO:0000313" key="2">
    <source>
        <dbReference type="Ensembl" id="ENSCAFP00020000883.1"/>
    </source>
</evidence>
<dbReference type="GeneTree" id="ENSGT00390000010128"/>
<reference evidence="2" key="2">
    <citation type="submission" date="2025-09" db="UniProtKB">
        <authorList>
            <consortium name="Ensembl"/>
        </authorList>
    </citation>
    <scope>IDENTIFICATION</scope>
</reference>
<feature type="domain" description="INTS4 8 helical bundle" evidence="1">
    <location>
        <begin position="10"/>
        <end position="129"/>
    </location>
</feature>
<proteinExistence type="predicted"/>
<dbReference type="InterPro" id="IPR056235">
    <property type="entry name" value="INTS4_8HBD"/>
</dbReference>
<protein>
    <recommendedName>
        <fullName evidence="1">INTS4 8 helical bundle domain-containing protein</fullName>
    </recommendedName>
</protein>
<organism evidence="2 3">
    <name type="scientific">Canis lupus dingo</name>
    <name type="common">dingo</name>
    <dbReference type="NCBI Taxonomy" id="286419"/>
    <lineage>
        <taxon>Eukaryota</taxon>
        <taxon>Metazoa</taxon>
        <taxon>Chordata</taxon>
        <taxon>Craniata</taxon>
        <taxon>Vertebrata</taxon>
        <taxon>Euteleostomi</taxon>
        <taxon>Mammalia</taxon>
        <taxon>Eutheria</taxon>
        <taxon>Laurasiatheria</taxon>
        <taxon>Carnivora</taxon>
        <taxon>Caniformia</taxon>
        <taxon>Canidae</taxon>
        <taxon>Canis</taxon>
    </lineage>
</organism>
<evidence type="ECO:0000259" key="1">
    <source>
        <dbReference type="Pfam" id="PF24493"/>
    </source>
</evidence>
<reference evidence="2" key="1">
    <citation type="submission" date="2025-08" db="UniProtKB">
        <authorList>
            <consortium name="Ensembl"/>
        </authorList>
    </citation>
    <scope>IDENTIFICATION</scope>
</reference>